<keyword evidence="1" id="KW-1133">Transmembrane helix</keyword>
<dbReference type="InterPro" id="IPR009903">
    <property type="entry name" value="AcMNPV_AC110"/>
</dbReference>
<dbReference type="Proteomes" id="UP000232720">
    <property type="component" value="Genome"/>
</dbReference>
<organism evidence="2 3">
    <name type="scientific">Adoxophyes honmai nucleopolyhedrovirus</name>
    <dbReference type="NCBI Taxonomy" id="224399"/>
    <lineage>
        <taxon>Viruses</taxon>
        <taxon>Viruses incertae sedis</taxon>
        <taxon>Naldaviricetes</taxon>
        <taxon>Lefavirales</taxon>
        <taxon>Baculoviridae</taxon>
        <taxon>Alphabaculovirus</taxon>
        <taxon>Alphabaculovirus adhonmai</taxon>
    </lineage>
</organism>
<reference evidence="2 3" key="1">
    <citation type="journal article" date="2003" name="Virology">
        <title>Genome sequence and organization of a nucleopolyhedrovirus isolated from the smaller tea tortrix, Adoxophyes honmai.</title>
        <authorList>
            <person name="Nakai M."/>
            <person name="Goto C."/>
            <person name="Kang W."/>
            <person name="Shikata M."/>
            <person name="Luque T."/>
            <person name="Kunimi Y."/>
        </authorList>
    </citation>
    <scope>NUCLEOTIDE SEQUENCE [LARGE SCALE GENOMIC DNA]</scope>
    <source>
        <strain evidence="2 3">ADN001</strain>
    </source>
</reference>
<feature type="transmembrane region" description="Helical" evidence="1">
    <location>
        <begin position="6"/>
        <end position="24"/>
    </location>
</feature>
<evidence type="ECO:0000313" key="3">
    <source>
        <dbReference type="Proteomes" id="UP000232720"/>
    </source>
</evidence>
<dbReference type="Pfam" id="PF07280">
    <property type="entry name" value="Ac110_PIF"/>
    <property type="match status" value="1"/>
</dbReference>
<dbReference type="GeneID" id="1485831"/>
<protein>
    <submittedName>
        <fullName evidence="2">Uncharacterized protein</fullName>
    </submittedName>
</protein>
<dbReference type="EMBL" id="AP006270">
    <property type="protein sequence ID" value="BAC67332.1"/>
    <property type="molecule type" value="Genomic_DNA"/>
</dbReference>
<dbReference type="RefSeq" id="NP_818728.1">
    <property type="nucleotide sequence ID" value="NC_004690.1"/>
</dbReference>
<dbReference type="KEGG" id="vg:1485831"/>
<name>Q80LL5_NPVAH</name>
<keyword evidence="1" id="KW-0812">Transmembrane</keyword>
<sequence length="55" mass="6562">MIIVCIVLMLLLFVYSIFIISILINNKRNIHDTIYRQYNYIPETLLSTVKVINFK</sequence>
<keyword evidence="1" id="KW-0472">Membrane</keyword>
<proteinExistence type="predicted"/>
<dbReference type="OrthoDB" id="25768at10239"/>
<organismHost>
    <name type="scientific">Adoxophyes honmai</name>
    <name type="common">Smaller tea tortrix moth</name>
    <dbReference type="NCBI Taxonomy" id="85585"/>
</organismHost>
<evidence type="ECO:0000256" key="1">
    <source>
        <dbReference type="SAM" id="Phobius"/>
    </source>
</evidence>
<accession>Q80LL5</accession>
<evidence type="ECO:0000313" key="2">
    <source>
        <dbReference type="EMBL" id="BAC67332.1"/>
    </source>
</evidence>
<keyword evidence="3" id="KW-1185">Reference proteome</keyword>